<dbReference type="AlphaFoldDB" id="A0A5B6WCX6"/>
<dbReference type="EMBL" id="SMMG02000003">
    <property type="protein sequence ID" value="KAA3479559.1"/>
    <property type="molecule type" value="Genomic_DNA"/>
</dbReference>
<comment type="caution">
    <text evidence="1">The sequence shown here is derived from an EMBL/GenBank/DDBJ whole genome shotgun (WGS) entry which is preliminary data.</text>
</comment>
<accession>A0A5B6WCX6</accession>
<proteinExistence type="predicted"/>
<keyword evidence="2" id="KW-1185">Reference proteome</keyword>
<dbReference type="Proteomes" id="UP000325315">
    <property type="component" value="Unassembled WGS sequence"/>
</dbReference>
<reference evidence="2" key="1">
    <citation type="journal article" date="2019" name="Plant Biotechnol. J.">
        <title>Genome sequencing of the Australian wild diploid species Gossypium australe highlights disease resistance and delayed gland morphogenesis.</title>
        <authorList>
            <person name="Cai Y."/>
            <person name="Cai X."/>
            <person name="Wang Q."/>
            <person name="Wang P."/>
            <person name="Zhang Y."/>
            <person name="Cai C."/>
            <person name="Xu Y."/>
            <person name="Wang K."/>
            <person name="Zhou Z."/>
            <person name="Wang C."/>
            <person name="Geng S."/>
            <person name="Li B."/>
            <person name="Dong Q."/>
            <person name="Hou Y."/>
            <person name="Wang H."/>
            <person name="Ai P."/>
            <person name="Liu Z."/>
            <person name="Yi F."/>
            <person name="Sun M."/>
            <person name="An G."/>
            <person name="Cheng J."/>
            <person name="Zhang Y."/>
            <person name="Shi Q."/>
            <person name="Xie Y."/>
            <person name="Shi X."/>
            <person name="Chang Y."/>
            <person name="Huang F."/>
            <person name="Chen Y."/>
            <person name="Hong S."/>
            <person name="Mi L."/>
            <person name="Sun Q."/>
            <person name="Zhang L."/>
            <person name="Zhou B."/>
            <person name="Peng R."/>
            <person name="Zhang X."/>
            <person name="Liu F."/>
        </authorList>
    </citation>
    <scope>NUCLEOTIDE SEQUENCE [LARGE SCALE GENOMIC DNA]</scope>
    <source>
        <strain evidence="2">cv. PA1801</strain>
    </source>
</reference>
<gene>
    <name evidence="1" type="ORF">EPI10_020059</name>
</gene>
<organism evidence="1 2">
    <name type="scientific">Gossypium australe</name>
    <dbReference type="NCBI Taxonomy" id="47621"/>
    <lineage>
        <taxon>Eukaryota</taxon>
        <taxon>Viridiplantae</taxon>
        <taxon>Streptophyta</taxon>
        <taxon>Embryophyta</taxon>
        <taxon>Tracheophyta</taxon>
        <taxon>Spermatophyta</taxon>
        <taxon>Magnoliopsida</taxon>
        <taxon>eudicotyledons</taxon>
        <taxon>Gunneridae</taxon>
        <taxon>Pentapetalae</taxon>
        <taxon>rosids</taxon>
        <taxon>malvids</taxon>
        <taxon>Malvales</taxon>
        <taxon>Malvaceae</taxon>
        <taxon>Malvoideae</taxon>
        <taxon>Gossypium</taxon>
    </lineage>
</organism>
<evidence type="ECO:0000313" key="2">
    <source>
        <dbReference type="Proteomes" id="UP000325315"/>
    </source>
</evidence>
<sequence>MNGDAIAEWMIDFEASHSLFASFATKPEAEVLTLSKDVRTILFCVPAPRTGAVPNYSSQAQILEVRDEVPRNSQTVLVEFCPAGVDWVSFGMLLQKLPTSRFSLS</sequence>
<evidence type="ECO:0000313" key="1">
    <source>
        <dbReference type="EMBL" id="KAA3479559.1"/>
    </source>
</evidence>
<protein>
    <submittedName>
        <fullName evidence="1">Uncharacterized protein</fullName>
    </submittedName>
</protein>
<name>A0A5B6WCX6_9ROSI</name>